<feature type="domain" description="C2H2-type" evidence="13">
    <location>
        <begin position="227"/>
        <end position="255"/>
    </location>
</feature>
<feature type="region of interest" description="Disordered" evidence="12">
    <location>
        <begin position="34"/>
        <end position="56"/>
    </location>
</feature>
<dbReference type="InterPro" id="IPR036236">
    <property type="entry name" value="Znf_C2H2_sf"/>
</dbReference>
<dbReference type="FunFam" id="3.30.160.60:FF:000325">
    <property type="entry name" value="ZFP90 zinc finger protein"/>
    <property type="match status" value="1"/>
</dbReference>
<evidence type="ECO:0000256" key="4">
    <source>
        <dbReference type="ARBA" id="ARBA00022737"/>
    </source>
</evidence>
<dbReference type="PROSITE" id="PS00028">
    <property type="entry name" value="ZINC_FINGER_C2H2_1"/>
    <property type="match status" value="30"/>
</dbReference>
<keyword evidence="10" id="KW-0539">Nucleus</keyword>
<feature type="domain" description="C2H2-type" evidence="13">
    <location>
        <begin position="601"/>
        <end position="623"/>
    </location>
</feature>
<dbReference type="SMART" id="SM00355">
    <property type="entry name" value="ZnF_C2H2"/>
    <property type="match status" value="35"/>
</dbReference>
<feature type="compositionally biased region" description="Polar residues" evidence="12">
    <location>
        <begin position="36"/>
        <end position="56"/>
    </location>
</feature>
<dbReference type="EMBL" id="JAFNEN010000652">
    <property type="protein sequence ID" value="KAG8179035.1"/>
    <property type="molecule type" value="Genomic_DNA"/>
</dbReference>
<dbReference type="InterPro" id="IPR013087">
    <property type="entry name" value="Znf_C2H2_type"/>
</dbReference>
<keyword evidence="6" id="KW-0862">Zinc</keyword>
<feature type="domain" description="C2H2-type" evidence="13">
    <location>
        <begin position="1238"/>
        <end position="1261"/>
    </location>
</feature>
<dbReference type="PROSITE" id="PS50157">
    <property type="entry name" value="ZINC_FINGER_C2H2_2"/>
    <property type="match status" value="27"/>
</dbReference>
<feature type="domain" description="C2H2-type" evidence="13">
    <location>
        <begin position="689"/>
        <end position="717"/>
    </location>
</feature>
<feature type="domain" description="C2H2-type" evidence="13">
    <location>
        <begin position="133"/>
        <end position="160"/>
    </location>
</feature>
<keyword evidence="9" id="KW-0804">Transcription</keyword>
<dbReference type="GO" id="GO:0000978">
    <property type="term" value="F:RNA polymerase II cis-regulatory region sequence-specific DNA binding"/>
    <property type="evidence" value="ECO:0007669"/>
    <property type="project" value="TreeGrafter"/>
</dbReference>
<evidence type="ECO:0000313" key="14">
    <source>
        <dbReference type="EMBL" id="KAG8179035.1"/>
    </source>
</evidence>
<feature type="compositionally biased region" description="Low complexity" evidence="12">
    <location>
        <begin position="324"/>
        <end position="339"/>
    </location>
</feature>
<dbReference type="Pfam" id="PF13912">
    <property type="entry name" value="zf-C2H2_6"/>
    <property type="match status" value="4"/>
</dbReference>
<evidence type="ECO:0000256" key="9">
    <source>
        <dbReference type="ARBA" id="ARBA00023163"/>
    </source>
</evidence>
<feature type="domain" description="C2H2-type" evidence="13">
    <location>
        <begin position="1062"/>
        <end position="1090"/>
    </location>
</feature>
<feature type="domain" description="C2H2-type" evidence="13">
    <location>
        <begin position="1209"/>
        <end position="1232"/>
    </location>
</feature>
<dbReference type="FunFam" id="3.30.160.60:FF:000446">
    <property type="entry name" value="Zinc finger protein"/>
    <property type="match status" value="2"/>
</dbReference>
<evidence type="ECO:0000256" key="6">
    <source>
        <dbReference type="ARBA" id="ARBA00022833"/>
    </source>
</evidence>
<feature type="compositionally biased region" description="Low complexity" evidence="12">
    <location>
        <begin position="1270"/>
        <end position="1280"/>
    </location>
</feature>
<evidence type="ECO:0000256" key="7">
    <source>
        <dbReference type="ARBA" id="ARBA00023015"/>
    </source>
</evidence>
<evidence type="ECO:0000256" key="11">
    <source>
        <dbReference type="PROSITE-ProRule" id="PRU00042"/>
    </source>
</evidence>
<feature type="domain" description="C2H2-type" evidence="13">
    <location>
        <begin position="360"/>
        <end position="384"/>
    </location>
</feature>
<dbReference type="Gene3D" id="3.30.160.60">
    <property type="entry name" value="Classic Zinc Finger"/>
    <property type="match status" value="19"/>
</dbReference>
<dbReference type="PANTHER" id="PTHR24376">
    <property type="entry name" value="ZINC FINGER PROTEIN"/>
    <property type="match status" value="1"/>
</dbReference>
<feature type="domain" description="C2H2-type" evidence="13">
    <location>
        <begin position="256"/>
        <end position="283"/>
    </location>
</feature>
<comment type="caution">
    <text evidence="14">The sequence shown here is derived from an EMBL/GenBank/DDBJ whole genome shotgun (WGS) entry which is preliminary data.</text>
</comment>
<feature type="domain" description="C2H2-type" evidence="13">
    <location>
        <begin position="571"/>
        <end position="594"/>
    </location>
</feature>
<name>A0AAV6U523_9ARAC</name>
<feature type="domain" description="C2H2-type" evidence="13">
    <location>
        <begin position="194"/>
        <end position="221"/>
    </location>
</feature>
<reference evidence="14 15" key="1">
    <citation type="journal article" date="2022" name="Nat. Ecol. Evol.">
        <title>A masculinizing supergene underlies an exaggerated male reproductive morph in a spider.</title>
        <authorList>
            <person name="Hendrickx F."/>
            <person name="De Corte Z."/>
            <person name="Sonet G."/>
            <person name="Van Belleghem S.M."/>
            <person name="Kostlbacher S."/>
            <person name="Vangestel C."/>
        </authorList>
    </citation>
    <scope>NUCLEOTIDE SEQUENCE [LARGE SCALE GENOMIC DNA]</scope>
    <source>
        <strain evidence="14">W744_W776</strain>
    </source>
</reference>
<dbReference type="FunFam" id="3.30.160.60:FF:000483">
    <property type="entry name" value="Zinc finger protein 423"/>
    <property type="match status" value="1"/>
</dbReference>
<evidence type="ECO:0000313" key="15">
    <source>
        <dbReference type="Proteomes" id="UP000827092"/>
    </source>
</evidence>
<feature type="domain" description="C2H2-type" evidence="13">
    <location>
        <begin position="910"/>
        <end position="937"/>
    </location>
</feature>
<feature type="domain" description="C2H2-type" evidence="13">
    <location>
        <begin position="1125"/>
        <end position="1152"/>
    </location>
</feature>
<keyword evidence="3" id="KW-0479">Metal-binding</keyword>
<dbReference type="GO" id="GO:0008270">
    <property type="term" value="F:zinc ion binding"/>
    <property type="evidence" value="ECO:0007669"/>
    <property type="project" value="UniProtKB-KW"/>
</dbReference>
<keyword evidence="8" id="KW-0238">DNA-binding</keyword>
<feature type="compositionally biased region" description="Polar residues" evidence="12">
    <location>
        <begin position="341"/>
        <end position="352"/>
    </location>
</feature>
<organism evidence="14 15">
    <name type="scientific">Oedothorax gibbosus</name>
    <dbReference type="NCBI Taxonomy" id="931172"/>
    <lineage>
        <taxon>Eukaryota</taxon>
        <taxon>Metazoa</taxon>
        <taxon>Ecdysozoa</taxon>
        <taxon>Arthropoda</taxon>
        <taxon>Chelicerata</taxon>
        <taxon>Arachnida</taxon>
        <taxon>Araneae</taxon>
        <taxon>Araneomorphae</taxon>
        <taxon>Entelegynae</taxon>
        <taxon>Araneoidea</taxon>
        <taxon>Linyphiidae</taxon>
        <taxon>Erigoninae</taxon>
        <taxon>Oedothorax</taxon>
    </lineage>
</organism>
<evidence type="ECO:0000256" key="2">
    <source>
        <dbReference type="ARBA" id="ARBA00006991"/>
    </source>
</evidence>
<evidence type="ECO:0000256" key="5">
    <source>
        <dbReference type="ARBA" id="ARBA00022771"/>
    </source>
</evidence>
<accession>A0AAV6U523</accession>
<dbReference type="Pfam" id="PF12874">
    <property type="entry name" value="zf-met"/>
    <property type="match status" value="1"/>
</dbReference>
<feature type="domain" description="C2H2-type" evidence="13">
    <location>
        <begin position="940"/>
        <end position="967"/>
    </location>
</feature>
<evidence type="ECO:0000256" key="1">
    <source>
        <dbReference type="ARBA" id="ARBA00004123"/>
    </source>
</evidence>
<protein>
    <recommendedName>
        <fullName evidence="13">C2H2-type domain-containing protein</fullName>
    </recommendedName>
</protein>
<gene>
    <name evidence="14" type="ORF">JTE90_016046</name>
</gene>
<dbReference type="FunFam" id="3.30.160.60:FF:001480">
    <property type="entry name" value="Si:cabz01071911.3"/>
    <property type="match status" value="1"/>
</dbReference>
<evidence type="ECO:0000256" key="12">
    <source>
        <dbReference type="SAM" id="MobiDB-lite"/>
    </source>
</evidence>
<evidence type="ECO:0000256" key="10">
    <source>
        <dbReference type="ARBA" id="ARBA00023242"/>
    </source>
</evidence>
<dbReference type="Proteomes" id="UP000827092">
    <property type="component" value="Unassembled WGS sequence"/>
</dbReference>
<evidence type="ECO:0000259" key="13">
    <source>
        <dbReference type="PROSITE" id="PS50157"/>
    </source>
</evidence>
<dbReference type="FunFam" id="3.30.160.60:FF:000065">
    <property type="entry name" value="B-cell CLL/lymphoma 6, member B"/>
    <property type="match status" value="1"/>
</dbReference>
<feature type="domain" description="C2H2-type" evidence="13">
    <location>
        <begin position="999"/>
        <end position="1021"/>
    </location>
</feature>
<feature type="domain" description="C2H2-type" evidence="13">
    <location>
        <begin position="1031"/>
        <end position="1058"/>
    </location>
</feature>
<feature type="domain" description="C2H2-type" evidence="13">
    <location>
        <begin position="626"/>
        <end position="654"/>
    </location>
</feature>
<keyword evidence="4" id="KW-0677">Repeat</keyword>
<proteinExistence type="inferred from homology"/>
<sequence length="1331" mass="151331">MHVLPTQVRDVGLLPPPLHTMRLMEVIARLNGGVGTPNSWRSTDTPDDQSSMSPTSCTDDTAAELSFTIGVTENTPYACHFCDKAFPRLSYLKRHEQVHSEHMPFKCDFCHRLFKHKRSRDRHVKLHTGDRKYRCGQCEAAFSRSDHLKIHMKTHDNAKPYQCTVCNRGYNTAAALTSHMQNHKKESPTAVPAYKCLQCSAGFATSKELQMHVPTHDSETQTVDKTLPCNFCSEYFGGAEALKEHVEQKHAPETQGKCPECPDTFSSLEALLQHKKVHEDSMSTCDVVGRDSRFSCGFCTKKEFPTVDSLQKHMQERHVPMCNSMESSTTLASSSSPMSIQRVTPDTPSRKPNSPVGASYGCEYCTMKFTSVPLLQKHTLDVHSFGDVSMGNVYCSQCSKCFPNESVLMEHVKAIHEREKRPRSKNSSPRQVVMPNGPFYNGIGLPIANPETLLCSQCNAALPNFESFRAHLQMHLEPMSLKYDCYECDGQFPTEERLDVHISKHYLSVSTEYGCPSCMKMFNKPDHLQRHLLESHAHQLYQCAICKEIFESKVDMQLHFTMKHSNACHLYKCTSCNSMFRSEIEFRVHVKMVHLPKIQSFRCPLCNLCFPSDSVLQIHFQSHKKFSCMYCPEEFPVEFLLDRHIQDKHSGDNLLSLPHNEGESAQNLSIKTNSRADSDSSFGSPAKRIRCDMCDTSFNCEPSLNVHRRQVHNIRTSGSQKSGQTTLSLFCAYCNESCKSRTELENHMKTHVVSPSKHKCNICDEVCPSAGTLAEHKLAHCKVVTDSTCVTCHTALKLEEHFLAHLHQHNPQGLPAPCVICRQTLMSEVEVQVHAKHHLKSTDFLHVCCVCQKTNSLQQLIITGTMDSHTYMCKDCYHLKRDDLRCFECNVKFENDVELEKHRLCHRKTYQCIKCQISFETEVEIQEHVKTHVLQEGIHHVCHICKKVFDSPAKLQCHLIEHTYEGSSSYRCYLCNASFTSSHLIQQHMLEHRLDARPYDCEHCPQKFFFRAELDNHAFIHLVSTKDNGIFQCVECLQTFASAQHFEAHSKTHQSKLTNDTFKCSICPEVFNSSVDMQQHHFRAHSDSDLSDGKKSFPCTECDKVFPCISNLQGHLRIHAQGSKFTCPKCNKDFALSKNLNIHMRSHNGIKPYKCHFCDKGFSRKENRKAHLKSHTGQKPFMCPHCGKTFSRKCHVKEHMRIHITSTTHPCEMCTETFPSIAELKRHLVETHNKVFDYSCSVCEEVFASSDSLDQHMVKEHDVRTNSCDSSPMEEMSESSLGQTSSSIDSKDLDNSECSSVMEEDSDTGESPLSIVEEPIENQIPTSQVVA</sequence>
<dbReference type="GO" id="GO:0001228">
    <property type="term" value="F:DNA-binding transcription activator activity, RNA polymerase II-specific"/>
    <property type="evidence" value="ECO:0007669"/>
    <property type="project" value="TreeGrafter"/>
</dbReference>
<evidence type="ECO:0000256" key="3">
    <source>
        <dbReference type="ARBA" id="ARBA00022723"/>
    </source>
</evidence>
<feature type="domain" description="C2H2-type" evidence="13">
    <location>
        <begin position="393"/>
        <end position="421"/>
    </location>
</feature>
<feature type="domain" description="C2H2-type" evidence="13">
    <location>
        <begin position="1153"/>
        <end position="1180"/>
    </location>
</feature>
<feature type="domain" description="C2H2-type" evidence="13">
    <location>
        <begin position="161"/>
        <end position="188"/>
    </location>
</feature>
<dbReference type="Pfam" id="PF00096">
    <property type="entry name" value="zf-C2H2"/>
    <property type="match status" value="6"/>
</dbReference>
<feature type="domain" description="C2H2-type" evidence="13">
    <location>
        <begin position="970"/>
        <end position="997"/>
    </location>
</feature>
<feature type="domain" description="C2H2-type" evidence="13">
    <location>
        <begin position="483"/>
        <end position="505"/>
    </location>
</feature>
<dbReference type="PANTHER" id="PTHR24376:SF243">
    <property type="entry name" value="C2H2-TYPE DOMAIN-CONTAINING PROTEIN"/>
    <property type="match status" value="1"/>
</dbReference>
<feature type="domain" description="C2H2-type" evidence="13">
    <location>
        <begin position="1097"/>
        <end position="1124"/>
    </location>
</feature>
<keyword evidence="7" id="KW-0805">Transcription regulation</keyword>
<feature type="domain" description="C2H2-type" evidence="13">
    <location>
        <begin position="105"/>
        <end position="132"/>
    </location>
</feature>
<feature type="region of interest" description="Disordered" evidence="12">
    <location>
        <begin position="324"/>
        <end position="355"/>
    </location>
</feature>
<feature type="region of interest" description="Disordered" evidence="12">
    <location>
        <begin position="1258"/>
        <end position="1331"/>
    </location>
</feature>
<dbReference type="SUPFAM" id="SSF57667">
    <property type="entry name" value="beta-beta-alpha zinc fingers"/>
    <property type="match status" value="13"/>
</dbReference>
<comment type="subcellular location">
    <subcellularLocation>
        <location evidence="1">Nucleus</location>
    </subcellularLocation>
</comment>
<feature type="domain" description="C2H2-type" evidence="13">
    <location>
        <begin position="77"/>
        <end position="104"/>
    </location>
</feature>
<keyword evidence="15" id="KW-1185">Reference proteome</keyword>
<comment type="similarity">
    <text evidence="2">Belongs to the krueppel C2H2-type zinc-finger protein family.</text>
</comment>
<feature type="domain" description="C2H2-type" evidence="13">
    <location>
        <begin position="1181"/>
        <end position="1208"/>
    </location>
</feature>
<dbReference type="GO" id="GO:0005634">
    <property type="term" value="C:nucleus"/>
    <property type="evidence" value="ECO:0007669"/>
    <property type="project" value="UniProtKB-SubCell"/>
</dbReference>
<dbReference type="FunFam" id="3.30.160.60:FF:000100">
    <property type="entry name" value="Zinc finger 45-like"/>
    <property type="match status" value="1"/>
</dbReference>
<keyword evidence="5 11" id="KW-0863">Zinc-finger</keyword>
<evidence type="ECO:0000256" key="8">
    <source>
        <dbReference type="ARBA" id="ARBA00023125"/>
    </source>
</evidence>
<feature type="domain" description="C2H2-type" evidence="13">
    <location>
        <begin position="513"/>
        <end position="541"/>
    </location>
</feature>